<protein>
    <recommendedName>
        <fullName evidence="4">Lipoprotein</fullName>
    </recommendedName>
</protein>
<evidence type="ECO:0000256" key="1">
    <source>
        <dbReference type="SAM" id="MobiDB-lite"/>
    </source>
</evidence>
<gene>
    <name evidence="2" type="ORF">MTCD1_00548</name>
</gene>
<keyword evidence="3" id="KW-1185">Reference proteome</keyword>
<comment type="caution">
    <text evidence="2">The sequence shown here is derived from an EMBL/GenBank/DDBJ whole genome shotgun (WGS) entry which is preliminary data.</text>
</comment>
<sequence>MAGCGGEGHDEKKAQEQAQDKTTAQTEAAEKD</sequence>
<evidence type="ECO:0000313" key="3">
    <source>
        <dbReference type="Proteomes" id="UP000197068"/>
    </source>
</evidence>
<organism evidence="2 3">
    <name type="scientific">Colwellia marinimaniae</name>
    <dbReference type="NCBI Taxonomy" id="1513592"/>
    <lineage>
        <taxon>Bacteria</taxon>
        <taxon>Pseudomonadati</taxon>
        <taxon>Pseudomonadota</taxon>
        <taxon>Gammaproteobacteria</taxon>
        <taxon>Alteromonadales</taxon>
        <taxon>Colwelliaceae</taxon>
        <taxon>Colwellia</taxon>
    </lineage>
</organism>
<dbReference type="EMBL" id="BDQM01000003">
    <property type="protein sequence ID" value="GAW94949.1"/>
    <property type="molecule type" value="Genomic_DNA"/>
</dbReference>
<evidence type="ECO:0000313" key="2">
    <source>
        <dbReference type="EMBL" id="GAW94949.1"/>
    </source>
</evidence>
<accession>A0ABQ0MRG4</accession>
<reference evidence="2 3" key="1">
    <citation type="submission" date="2017-06" db="EMBL/GenBank/DDBJ databases">
        <title>Whole Genome Sequences of Colwellia marinimaniae MTCD1.</title>
        <authorList>
            <person name="Kusumoto H."/>
            <person name="Inoue M."/>
            <person name="Tanikawa K."/>
            <person name="Maeji H."/>
            <person name="Cameron J.H."/>
            <person name="Bartlett D.H."/>
        </authorList>
    </citation>
    <scope>NUCLEOTIDE SEQUENCE [LARGE SCALE GENOMIC DNA]</scope>
    <source>
        <strain evidence="2 3">MTCD1</strain>
    </source>
</reference>
<feature type="region of interest" description="Disordered" evidence="1">
    <location>
        <begin position="1"/>
        <end position="32"/>
    </location>
</feature>
<proteinExistence type="predicted"/>
<evidence type="ECO:0008006" key="4">
    <source>
        <dbReference type="Google" id="ProtNLM"/>
    </source>
</evidence>
<feature type="compositionally biased region" description="Basic and acidic residues" evidence="1">
    <location>
        <begin position="7"/>
        <end position="19"/>
    </location>
</feature>
<dbReference type="Proteomes" id="UP000197068">
    <property type="component" value="Unassembled WGS sequence"/>
</dbReference>
<name>A0ABQ0MRG4_9GAMM</name>